<dbReference type="RefSeq" id="WP_064881386.1">
    <property type="nucleotide sequence ID" value="NZ_LZSX01000065.1"/>
</dbReference>
<feature type="transmembrane region" description="Helical" evidence="1">
    <location>
        <begin position="61"/>
        <end position="78"/>
    </location>
</feature>
<dbReference type="Proteomes" id="UP000091914">
    <property type="component" value="Unassembled WGS sequence"/>
</dbReference>
<feature type="transmembrane region" description="Helical" evidence="1">
    <location>
        <begin position="84"/>
        <end position="106"/>
    </location>
</feature>
<feature type="transmembrane region" description="Helical" evidence="1">
    <location>
        <begin position="134"/>
        <end position="153"/>
    </location>
</feature>
<keyword evidence="1" id="KW-1133">Transmembrane helix</keyword>
<dbReference type="AlphaFoldDB" id="A0A1A0VJB8"/>
<keyword evidence="1" id="KW-0812">Transmembrane</keyword>
<reference evidence="2 3" key="1">
    <citation type="submission" date="2016-06" db="EMBL/GenBank/DDBJ databases">
        <authorList>
            <person name="Kjaerup R.B."/>
            <person name="Dalgaard T.S."/>
            <person name="Juul-Madsen H.R."/>
        </authorList>
    </citation>
    <scope>NUCLEOTIDE SEQUENCE [LARGE SCALE GENOMIC DNA]</scope>
    <source>
        <strain evidence="2 3">852002-51834_SCH5396731</strain>
    </source>
</reference>
<dbReference type="EMBL" id="LZSX01000065">
    <property type="protein sequence ID" value="OBB83286.1"/>
    <property type="molecule type" value="Genomic_DNA"/>
</dbReference>
<evidence type="ECO:0000313" key="2">
    <source>
        <dbReference type="EMBL" id="OBB83286.1"/>
    </source>
</evidence>
<protein>
    <recommendedName>
        <fullName evidence="4">DUF1772 domain-containing protein</fullName>
    </recommendedName>
</protein>
<keyword evidence="1" id="KW-0472">Membrane</keyword>
<sequence length="154" mass="16818">MAPLLMACGGFLFAVLWMDLIFDVQVLRYRKASTELPEAVLASIAAYYHRATTTSRPMNRLIALVMLTLLGTLVLQAARGHDPGWLLVTSAPIAGIPIMLALTHTVPDAVQLGRRTDSPSEQTRLARSICRDHLLSATCMLAFLVLWVATSMAI</sequence>
<evidence type="ECO:0008006" key="4">
    <source>
        <dbReference type="Google" id="ProtNLM"/>
    </source>
</evidence>
<name>A0A1A0VJB8_9MYCO</name>
<feature type="transmembrane region" description="Helical" evidence="1">
    <location>
        <begin position="6"/>
        <end position="22"/>
    </location>
</feature>
<dbReference type="OrthoDB" id="8230803at2"/>
<organism evidence="2 3">
    <name type="scientific">Mycobacterium colombiense</name>
    <dbReference type="NCBI Taxonomy" id="339268"/>
    <lineage>
        <taxon>Bacteria</taxon>
        <taxon>Bacillati</taxon>
        <taxon>Actinomycetota</taxon>
        <taxon>Actinomycetes</taxon>
        <taxon>Mycobacteriales</taxon>
        <taxon>Mycobacteriaceae</taxon>
        <taxon>Mycobacterium</taxon>
        <taxon>Mycobacterium avium complex (MAC)</taxon>
    </lineage>
</organism>
<gene>
    <name evidence="2" type="ORF">A5760_11430</name>
</gene>
<evidence type="ECO:0000256" key="1">
    <source>
        <dbReference type="SAM" id="Phobius"/>
    </source>
</evidence>
<proteinExistence type="predicted"/>
<evidence type="ECO:0000313" key="3">
    <source>
        <dbReference type="Proteomes" id="UP000091914"/>
    </source>
</evidence>
<comment type="caution">
    <text evidence="2">The sequence shown here is derived from an EMBL/GenBank/DDBJ whole genome shotgun (WGS) entry which is preliminary data.</text>
</comment>
<accession>A0A1A0VJB8</accession>